<evidence type="ECO:0000313" key="5">
    <source>
        <dbReference type="EMBL" id="OGY32910.1"/>
    </source>
</evidence>
<dbReference type="PANTHER" id="PTHR47514:SF1">
    <property type="entry name" value="TRANSKETOLASE N-TERMINAL SECTION-RELATED"/>
    <property type="match status" value="1"/>
</dbReference>
<dbReference type="CDD" id="cd02012">
    <property type="entry name" value="TPP_TK"/>
    <property type="match status" value="1"/>
</dbReference>
<gene>
    <name evidence="5" type="ORF">A3A57_00445</name>
</gene>
<dbReference type="Pfam" id="PF00456">
    <property type="entry name" value="Transketolase_N"/>
    <property type="match status" value="1"/>
</dbReference>
<dbReference type="EMBL" id="MHDA01000001">
    <property type="protein sequence ID" value="OGY32910.1"/>
    <property type="molecule type" value="Genomic_DNA"/>
</dbReference>
<dbReference type="Gene3D" id="3.40.50.970">
    <property type="match status" value="1"/>
</dbReference>
<dbReference type="InterPro" id="IPR005474">
    <property type="entry name" value="Transketolase_N"/>
</dbReference>
<comment type="caution">
    <text evidence="5">The sequence shown here is derived from an EMBL/GenBank/DDBJ whole genome shotgun (WGS) entry which is preliminary data.</text>
</comment>
<evidence type="ECO:0000256" key="1">
    <source>
        <dbReference type="ARBA" id="ARBA00001964"/>
    </source>
</evidence>
<proteinExistence type="inferred from homology"/>
<evidence type="ECO:0000313" key="6">
    <source>
        <dbReference type="Proteomes" id="UP000179279"/>
    </source>
</evidence>
<dbReference type="SUPFAM" id="SSF52518">
    <property type="entry name" value="Thiamin diphosphate-binding fold (THDP-binding)"/>
    <property type="match status" value="1"/>
</dbReference>
<evidence type="ECO:0000256" key="2">
    <source>
        <dbReference type="ARBA" id="ARBA00007131"/>
    </source>
</evidence>
<feature type="domain" description="Transketolase N-terminal" evidence="4">
    <location>
        <begin position="20"/>
        <end position="275"/>
    </location>
</feature>
<reference evidence="5 6" key="1">
    <citation type="journal article" date="2016" name="Nat. Commun.">
        <title>Thousands of microbial genomes shed light on interconnected biogeochemical processes in an aquifer system.</title>
        <authorList>
            <person name="Anantharaman K."/>
            <person name="Brown C.T."/>
            <person name="Hug L.A."/>
            <person name="Sharon I."/>
            <person name="Castelle C.J."/>
            <person name="Probst A.J."/>
            <person name="Thomas B.C."/>
            <person name="Singh A."/>
            <person name="Wilkins M.J."/>
            <person name="Karaoz U."/>
            <person name="Brodie E.L."/>
            <person name="Williams K.H."/>
            <person name="Hubbard S.S."/>
            <person name="Banfield J.F."/>
        </authorList>
    </citation>
    <scope>NUCLEOTIDE SEQUENCE [LARGE SCALE GENOMIC DNA]</scope>
</reference>
<evidence type="ECO:0000259" key="4">
    <source>
        <dbReference type="Pfam" id="PF00456"/>
    </source>
</evidence>
<name>A0A1G1X010_9BACT</name>
<dbReference type="Proteomes" id="UP000179279">
    <property type="component" value="Unassembled WGS sequence"/>
</dbReference>
<sequence length="303" mass="33703">MEEARSKEHLEHSHLEVLEKTANSIRQDIIKMLVEAGSGHSAGPLGMADVFTALYFAVLNHNPQNPKWDERDRVVLSNGHIAPVLYATLAHAGYFSREEAVGTLRKLGTRLQGHPHFGTTPGVENSSGPLGQGLSQAVGMALAAKMDGKKHWVYALTGDGELDEGQNWEAIMFAGKNQLFQLTSVVDRNNIQIDGMTEDIMPLEPLKAKFEAFNWHVLEVDGHNIQRIIEACQEAKAIYEKPVVIIAHTIPGKGVDWMEFDFKWHGNPPGTQEIEGDPEKKEQEKSALHELRTLRGKIISEHE</sequence>
<dbReference type="PANTHER" id="PTHR47514">
    <property type="entry name" value="TRANSKETOLASE N-TERMINAL SECTION-RELATED"/>
    <property type="match status" value="1"/>
</dbReference>
<accession>A0A1G1X010</accession>
<dbReference type="InterPro" id="IPR029061">
    <property type="entry name" value="THDP-binding"/>
</dbReference>
<protein>
    <submittedName>
        <fullName evidence="5">Transketolase</fullName>
    </submittedName>
</protein>
<evidence type="ECO:0000256" key="3">
    <source>
        <dbReference type="ARBA" id="ARBA00023052"/>
    </source>
</evidence>
<keyword evidence="3" id="KW-0786">Thiamine pyrophosphate</keyword>
<organism evidence="5 6">
    <name type="scientific">Candidatus Woykebacteria bacterium RIFCSPLOWO2_01_FULL_41_12</name>
    <dbReference type="NCBI Taxonomy" id="1802604"/>
    <lineage>
        <taxon>Bacteria</taxon>
        <taxon>Candidatus Woykeibacteriota</taxon>
    </lineage>
</organism>
<comment type="cofactor">
    <cofactor evidence="1">
        <name>thiamine diphosphate</name>
        <dbReference type="ChEBI" id="CHEBI:58937"/>
    </cofactor>
</comment>
<comment type="similarity">
    <text evidence="2">Belongs to the transketolase family.</text>
</comment>
<dbReference type="AlphaFoldDB" id="A0A1G1X010"/>